<dbReference type="EMBL" id="PFBP01000010">
    <property type="protein sequence ID" value="PIT90048.1"/>
    <property type="molecule type" value="Genomic_DNA"/>
</dbReference>
<reference evidence="2" key="1">
    <citation type="submission" date="2017-09" db="EMBL/GenBank/DDBJ databases">
        <title>Depth-based differentiation of microbial function through sediment-hosted aquifers and enrichment of novel symbionts in the deep terrestrial subsurface.</title>
        <authorList>
            <person name="Probst A.J."/>
            <person name="Ladd B."/>
            <person name="Jarett J.K."/>
            <person name="Geller-Mcgrath D.E."/>
            <person name="Sieber C.M.K."/>
            <person name="Emerson J.B."/>
            <person name="Anantharaman K."/>
            <person name="Thomas B.C."/>
            <person name="Malmstrom R."/>
            <person name="Stieglmeier M."/>
            <person name="Klingl A."/>
            <person name="Woyke T."/>
            <person name="Ryan C.M."/>
            <person name="Banfield J.F."/>
        </authorList>
    </citation>
    <scope>NUCLEOTIDE SEQUENCE [LARGE SCALE GENOMIC DNA]</scope>
</reference>
<organism evidence="1 2">
    <name type="scientific">Candidatus Kuenenbacteria bacterium CG10_big_fil_rev_8_21_14_0_10_36_11</name>
    <dbReference type="NCBI Taxonomy" id="1974618"/>
    <lineage>
        <taxon>Bacteria</taxon>
        <taxon>Candidatus Kueneniibacteriota</taxon>
    </lineage>
</organism>
<sequence>MKIIFVFLIIFFSSILIAAEDNYTRFWVNPGDSMIMGVAKNYQSVGIIKLYRPEKEKIIIEIFGKIKPKIYSDIKPLSAEKFLGDKIISKILFPENTGNLNFSICLPQKGWRVEQIFFGNIKNKNTALK</sequence>
<protein>
    <submittedName>
        <fullName evidence="1">Uncharacterized protein</fullName>
    </submittedName>
</protein>
<accession>A0A2M6WB58</accession>
<name>A0A2M6WB58_9BACT</name>
<dbReference type="AlphaFoldDB" id="A0A2M6WB58"/>
<proteinExistence type="predicted"/>
<gene>
    <name evidence="1" type="ORF">COU23_00705</name>
</gene>
<evidence type="ECO:0000313" key="1">
    <source>
        <dbReference type="EMBL" id="PIT90048.1"/>
    </source>
</evidence>
<dbReference type="Proteomes" id="UP000231464">
    <property type="component" value="Unassembled WGS sequence"/>
</dbReference>
<comment type="caution">
    <text evidence="1">The sequence shown here is derived from an EMBL/GenBank/DDBJ whole genome shotgun (WGS) entry which is preliminary data.</text>
</comment>
<evidence type="ECO:0000313" key="2">
    <source>
        <dbReference type="Proteomes" id="UP000231464"/>
    </source>
</evidence>